<evidence type="ECO:0000256" key="3">
    <source>
        <dbReference type="ARBA" id="ARBA00022679"/>
    </source>
</evidence>
<keyword evidence="5 10" id="KW-0548">Nucleotidyltransferase</keyword>
<dbReference type="Pfam" id="PF02457">
    <property type="entry name" value="DAC"/>
    <property type="match status" value="1"/>
</dbReference>
<name>A0A1I7GBP9_9FIRM</name>
<dbReference type="PROSITE" id="PS51794">
    <property type="entry name" value="DAC"/>
    <property type="match status" value="1"/>
</dbReference>
<evidence type="ECO:0000256" key="6">
    <source>
        <dbReference type="ARBA" id="ARBA00022741"/>
    </source>
</evidence>
<dbReference type="HAMAP" id="MF_01499">
    <property type="entry name" value="DacA"/>
    <property type="match status" value="1"/>
</dbReference>
<dbReference type="InterPro" id="IPR050338">
    <property type="entry name" value="DisA"/>
</dbReference>
<proteinExistence type="inferred from homology"/>
<dbReference type="OrthoDB" id="9807385at2"/>
<dbReference type="PANTHER" id="PTHR34185">
    <property type="entry name" value="DIADENYLATE CYCLASE"/>
    <property type="match status" value="1"/>
</dbReference>
<reference evidence="12 13" key="1">
    <citation type="submission" date="2016-10" db="EMBL/GenBank/DDBJ databases">
        <authorList>
            <person name="de Groot N.N."/>
        </authorList>
    </citation>
    <scope>NUCLEOTIDE SEQUENCE [LARGE SCALE GENOMIC DNA]</scope>
    <source>
        <strain evidence="12 13">KHGC13</strain>
    </source>
</reference>
<comment type="caution">
    <text evidence="10">Lacks conserved residue(s) required for the propagation of feature annotation.</text>
</comment>
<evidence type="ECO:0000256" key="9">
    <source>
        <dbReference type="ARBA" id="ARBA00023136"/>
    </source>
</evidence>
<sequence length="293" mass="32800">MNGIIDFFRYLMEGFGLNDVLDILITAFVVYKILGFIRETRAQQLVKGLLILVVAYFISDFLDLDVINWLLRSAFTFGIFALVVVFQPELRRALEFMGRSKFGVGRIGQVDKDRAMHVVDEITNVADYFSESKTGALIIFEREITLEDISETGTYIDAEISEQLLGNIFYEGAPLHDGAVIIRGDRVYAAGCVLPLTENKNLNKSLGTRHRAGIGISEKSDALVLIVSEETGIISIAEDGKLRRFLDKRSVEKTLLNLYITDEQDAEKNRLGRIGKLFSRTKSGTSGKEEKDA</sequence>
<evidence type="ECO:0000256" key="4">
    <source>
        <dbReference type="ARBA" id="ARBA00022692"/>
    </source>
</evidence>
<evidence type="ECO:0000256" key="2">
    <source>
        <dbReference type="ARBA" id="ARBA00022475"/>
    </source>
</evidence>
<dbReference type="RefSeq" id="WP_090470638.1">
    <property type="nucleotide sequence ID" value="NZ_FOWF01000007.1"/>
</dbReference>
<dbReference type="GO" id="GO:0006171">
    <property type="term" value="P:cAMP biosynthetic process"/>
    <property type="evidence" value="ECO:0007669"/>
    <property type="project" value="InterPro"/>
</dbReference>
<keyword evidence="7 10" id="KW-0067">ATP-binding</keyword>
<feature type="transmembrane region" description="Helical" evidence="10">
    <location>
        <begin position="20"/>
        <end position="37"/>
    </location>
</feature>
<protein>
    <recommendedName>
        <fullName evidence="10">Diadenylate cyclase</fullName>
        <shortName evidence="10">DAC</shortName>
        <ecNumber evidence="10">2.7.7.85</ecNumber>
    </recommendedName>
    <alternativeName>
        <fullName evidence="10">Cyclic-di-AMP synthase</fullName>
        <shortName evidence="10">c-di-AMP synthase</shortName>
    </alternativeName>
</protein>
<dbReference type="Proteomes" id="UP000198817">
    <property type="component" value="Unassembled WGS sequence"/>
</dbReference>
<evidence type="ECO:0000256" key="8">
    <source>
        <dbReference type="ARBA" id="ARBA00022989"/>
    </source>
</evidence>
<evidence type="ECO:0000313" key="12">
    <source>
        <dbReference type="EMBL" id="SFU45854.1"/>
    </source>
</evidence>
<dbReference type="GO" id="GO:0004016">
    <property type="term" value="F:adenylate cyclase activity"/>
    <property type="evidence" value="ECO:0007669"/>
    <property type="project" value="UniProtKB-UniRule"/>
</dbReference>
<evidence type="ECO:0000256" key="10">
    <source>
        <dbReference type="HAMAP-Rule" id="MF_01499"/>
    </source>
</evidence>
<dbReference type="GO" id="GO:0106408">
    <property type="term" value="F:diadenylate cyclase activity"/>
    <property type="evidence" value="ECO:0007669"/>
    <property type="project" value="UniProtKB-EC"/>
</dbReference>
<evidence type="ECO:0000256" key="7">
    <source>
        <dbReference type="ARBA" id="ARBA00022840"/>
    </source>
</evidence>
<feature type="transmembrane region" description="Helical" evidence="10">
    <location>
        <begin position="44"/>
        <end position="61"/>
    </location>
</feature>
<keyword evidence="6 10" id="KW-0547">Nucleotide-binding</keyword>
<feature type="domain" description="DAC" evidence="11">
    <location>
        <begin position="87"/>
        <end position="248"/>
    </location>
</feature>
<evidence type="ECO:0000256" key="1">
    <source>
        <dbReference type="ARBA" id="ARBA00000877"/>
    </source>
</evidence>
<evidence type="ECO:0000256" key="5">
    <source>
        <dbReference type="ARBA" id="ARBA00022695"/>
    </source>
</evidence>
<dbReference type="GO" id="GO:0005524">
    <property type="term" value="F:ATP binding"/>
    <property type="evidence" value="ECO:0007669"/>
    <property type="project" value="UniProtKB-UniRule"/>
</dbReference>
<keyword evidence="3 10" id="KW-0808">Transferase</keyword>
<dbReference type="Gene3D" id="3.40.1700.10">
    <property type="entry name" value="DNA integrity scanning protein, DisA, N-terminal domain"/>
    <property type="match status" value="1"/>
</dbReference>
<keyword evidence="9 10" id="KW-0472">Membrane</keyword>
<organism evidence="12 13">
    <name type="scientific">Eubacterium pyruvativorans</name>
    <dbReference type="NCBI Taxonomy" id="155865"/>
    <lineage>
        <taxon>Bacteria</taxon>
        <taxon>Bacillati</taxon>
        <taxon>Bacillota</taxon>
        <taxon>Clostridia</taxon>
        <taxon>Eubacteriales</taxon>
        <taxon>Eubacteriaceae</taxon>
        <taxon>Eubacterium</taxon>
    </lineage>
</organism>
<dbReference type="SUPFAM" id="SSF143597">
    <property type="entry name" value="YojJ-like"/>
    <property type="match status" value="1"/>
</dbReference>
<gene>
    <name evidence="10" type="primary">dacA</name>
    <name evidence="12" type="ORF">SAMN05216508_1061</name>
</gene>
<dbReference type="PANTHER" id="PTHR34185:SF1">
    <property type="entry name" value="DIADENYLATE CYCLASE"/>
    <property type="match status" value="1"/>
</dbReference>
<keyword evidence="4 10" id="KW-0812">Transmembrane</keyword>
<dbReference type="EC" id="2.7.7.85" evidence="10"/>
<keyword evidence="2 10" id="KW-1003">Cell membrane</keyword>
<dbReference type="EMBL" id="FPBT01000006">
    <property type="protein sequence ID" value="SFU45854.1"/>
    <property type="molecule type" value="Genomic_DNA"/>
</dbReference>
<keyword evidence="8 10" id="KW-1133">Transmembrane helix</keyword>
<comment type="subunit">
    <text evidence="10">Probably a homodimer.</text>
</comment>
<evidence type="ECO:0000259" key="11">
    <source>
        <dbReference type="PROSITE" id="PS51794"/>
    </source>
</evidence>
<dbReference type="AlphaFoldDB" id="A0A1I7GBP9"/>
<dbReference type="InterPro" id="IPR014046">
    <property type="entry name" value="C-di-AMP_synthase"/>
</dbReference>
<evidence type="ECO:0000313" key="13">
    <source>
        <dbReference type="Proteomes" id="UP000198817"/>
    </source>
</evidence>
<comment type="function">
    <text evidence="10">Catalyzes the condensation of 2 ATP molecules into cyclic di-AMP (c-di-AMP), a second messenger used to regulate differing processes in different bacteria.</text>
</comment>
<comment type="similarity">
    <text evidence="10">Belongs to the adenylate cyclase family. DacA/CdaA subfamily.</text>
</comment>
<dbReference type="PIRSF" id="PIRSF004793">
    <property type="entry name" value="UCP004793"/>
    <property type="match status" value="1"/>
</dbReference>
<accession>A0A1I7GBP9</accession>
<dbReference type="NCBIfam" id="TIGR00159">
    <property type="entry name" value="diadenylate cyclase CdaA"/>
    <property type="match status" value="1"/>
</dbReference>
<comment type="catalytic activity">
    <reaction evidence="1 10">
        <text>2 ATP = 3',3'-c-di-AMP + 2 diphosphate</text>
        <dbReference type="Rhea" id="RHEA:35655"/>
        <dbReference type="ChEBI" id="CHEBI:30616"/>
        <dbReference type="ChEBI" id="CHEBI:33019"/>
        <dbReference type="ChEBI" id="CHEBI:71500"/>
        <dbReference type="EC" id="2.7.7.85"/>
    </reaction>
</comment>
<dbReference type="InterPro" id="IPR036888">
    <property type="entry name" value="DNA_integrity_DisA_N_sf"/>
</dbReference>
<dbReference type="InterPro" id="IPR034701">
    <property type="entry name" value="CdaA"/>
</dbReference>
<dbReference type="InterPro" id="IPR045585">
    <property type="entry name" value="CdaA_N"/>
</dbReference>
<dbReference type="FunFam" id="3.40.1700.10:FF:000002">
    <property type="entry name" value="Diadenylate cyclase"/>
    <property type="match status" value="1"/>
</dbReference>
<keyword evidence="13" id="KW-1185">Reference proteome</keyword>
<dbReference type="STRING" id="155865.SAMN05216515_1071"/>
<dbReference type="Pfam" id="PF19293">
    <property type="entry name" value="CdaA_N"/>
    <property type="match status" value="1"/>
</dbReference>
<dbReference type="InterPro" id="IPR003390">
    <property type="entry name" value="DNA_integrity_scan_DisA_N"/>
</dbReference>